<dbReference type="InterPro" id="IPR002477">
    <property type="entry name" value="Peptidoglycan-bd-like"/>
</dbReference>
<dbReference type="Pfam" id="PF01471">
    <property type="entry name" value="PG_binding_1"/>
    <property type="match status" value="1"/>
</dbReference>
<accession>A0A8J3D9H6</accession>
<evidence type="ECO:0000256" key="1">
    <source>
        <dbReference type="SAM" id="MobiDB-lite"/>
    </source>
</evidence>
<keyword evidence="4" id="KW-1185">Reference proteome</keyword>
<feature type="domain" description="Peptidoglycan binding-like" evidence="2">
    <location>
        <begin position="326"/>
        <end position="373"/>
    </location>
</feature>
<sequence>MNKTIIITCAAGIVGVTTLSGSQTMEAEEGNFFDDVASFFTGDNSDNKALNESGPGDHEESRSPHKQYPKLALEKQVPAEKRYQITAQSEQLPFPKDAITGDCYAEVIVPAKFDIVSEKVLQQEGSSRIEVTPAQYEWVEQTVMTKPAETRLEIVPAQYKTVTEKVMVEPAREETISIPATFKTVSEQVLVRPATKVWMDGEVEVERPADLTGDIVCLIEKPAEYQTVTRQVIDQPARTEVQKIPAQYKTIQKQVLVSEATTREITIPAQYDTIQVRQEMTPARTEEINIEPQYAMVSREVLVESAHTRWEKVLCEDSISPELAWEVEDRLKAEGFDPGPIDGEIDEATQQAVEDYQMANNLPMGGLTPTTLENLGIVNFKQKTSAPKVASIQ</sequence>
<reference evidence="3" key="1">
    <citation type="journal article" date="2014" name="Int. J. Syst. Evol. Microbiol.">
        <title>Complete genome sequence of Corynebacterium casei LMG S-19264T (=DSM 44701T), isolated from a smear-ripened cheese.</title>
        <authorList>
            <consortium name="US DOE Joint Genome Institute (JGI-PGF)"/>
            <person name="Walter F."/>
            <person name="Albersmeier A."/>
            <person name="Kalinowski J."/>
            <person name="Ruckert C."/>
        </authorList>
    </citation>
    <scope>NUCLEOTIDE SEQUENCE</scope>
    <source>
        <strain evidence="3">KCTC 12870</strain>
    </source>
</reference>
<protein>
    <recommendedName>
        <fullName evidence="2">Peptidoglycan binding-like domain-containing protein</fullName>
    </recommendedName>
</protein>
<dbReference type="SUPFAM" id="SSF47090">
    <property type="entry name" value="PGBD-like"/>
    <property type="match status" value="1"/>
</dbReference>
<dbReference type="EMBL" id="BMXG01000001">
    <property type="protein sequence ID" value="GHB91443.1"/>
    <property type="molecule type" value="Genomic_DNA"/>
</dbReference>
<gene>
    <name evidence="3" type="ORF">GCM10007047_03160</name>
</gene>
<comment type="caution">
    <text evidence="3">The sequence shown here is derived from an EMBL/GenBank/DDBJ whole genome shotgun (WGS) entry which is preliminary data.</text>
</comment>
<dbReference type="Proteomes" id="UP000642829">
    <property type="component" value="Unassembled WGS sequence"/>
</dbReference>
<reference evidence="3" key="2">
    <citation type="submission" date="2020-09" db="EMBL/GenBank/DDBJ databases">
        <authorList>
            <person name="Sun Q."/>
            <person name="Kim S."/>
        </authorList>
    </citation>
    <scope>NUCLEOTIDE SEQUENCE</scope>
    <source>
        <strain evidence="3">KCTC 12870</strain>
    </source>
</reference>
<dbReference type="Gene3D" id="1.10.101.10">
    <property type="entry name" value="PGBD-like superfamily/PGBD"/>
    <property type="match status" value="1"/>
</dbReference>
<proteinExistence type="predicted"/>
<organism evidence="3 4">
    <name type="scientific">Cerasicoccus arenae</name>
    <dbReference type="NCBI Taxonomy" id="424488"/>
    <lineage>
        <taxon>Bacteria</taxon>
        <taxon>Pseudomonadati</taxon>
        <taxon>Verrucomicrobiota</taxon>
        <taxon>Opitutia</taxon>
        <taxon>Puniceicoccales</taxon>
        <taxon>Cerasicoccaceae</taxon>
        <taxon>Cerasicoccus</taxon>
    </lineage>
</organism>
<dbReference type="RefSeq" id="WP_189511153.1">
    <property type="nucleotide sequence ID" value="NZ_BMXG01000001.1"/>
</dbReference>
<evidence type="ECO:0000313" key="4">
    <source>
        <dbReference type="Proteomes" id="UP000642829"/>
    </source>
</evidence>
<dbReference type="AlphaFoldDB" id="A0A8J3D9H6"/>
<name>A0A8J3D9H6_9BACT</name>
<evidence type="ECO:0000313" key="3">
    <source>
        <dbReference type="EMBL" id="GHB91443.1"/>
    </source>
</evidence>
<dbReference type="InterPro" id="IPR036366">
    <property type="entry name" value="PGBDSf"/>
</dbReference>
<feature type="region of interest" description="Disordered" evidence="1">
    <location>
        <begin position="44"/>
        <end position="68"/>
    </location>
</feature>
<dbReference type="InterPro" id="IPR036365">
    <property type="entry name" value="PGBD-like_sf"/>
</dbReference>
<evidence type="ECO:0000259" key="2">
    <source>
        <dbReference type="Pfam" id="PF01471"/>
    </source>
</evidence>